<dbReference type="SUPFAM" id="SSF82282">
    <property type="entry name" value="Homocysteine S-methyltransferase"/>
    <property type="match status" value="1"/>
</dbReference>
<evidence type="ECO:0000256" key="2">
    <source>
        <dbReference type="ARBA" id="ARBA00022679"/>
    </source>
</evidence>
<reference evidence="9" key="1">
    <citation type="submission" date="2024-07" db="EMBL/GenBank/DDBJ databases">
        <title>Genome Analysis of a Potential Novel Vibrio Species Secreting pH- and Thermo-stable Alginate Lyase and its Application in Producing Alginate Oligosaccharides.</title>
        <authorList>
            <person name="Huang H."/>
            <person name="Bao K."/>
        </authorList>
    </citation>
    <scope>NUCLEOTIDE SEQUENCE</scope>
    <source>
        <strain evidence="9">HB236076</strain>
    </source>
</reference>
<dbReference type="Gene3D" id="3.20.20.330">
    <property type="entry name" value="Homocysteine-binding-like domain"/>
    <property type="match status" value="1"/>
</dbReference>
<dbReference type="GO" id="GO:0008898">
    <property type="term" value="F:S-adenosylmethionine-homocysteine S-methyltransferase activity"/>
    <property type="evidence" value="ECO:0007669"/>
    <property type="project" value="TreeGrafter"/>
</dbReference>
<evidence type="ECO:0000313" key="9">
    <source>
        <dbReference type="EMBL" id="XDK26059.1"/>
    </source>
</evidence>
<feature type="binding site" evidence="6 7">
    <location>
        <position position="227"/>
    </location>
    <ligand>
        <name>Zn(2+)</name>
        <dbReference type="ChEBI" id="CHEBI:29105"/>
    </ligand>
</feature>
<dbReference type="InterPro" id="IPR017226">
    <property type="entry name" value="BHMT-like"/>
</dbReference>
<dbReference type="PANTHER" id="PTHR46015">
    <property type="entry name" value="ZGC:172121"/>
    <property type="match status" value="1"/>
</dbReference>
<organism evidence="9">
    <name type="scientific">Vibrio sp. HB236076</name>
    <dbReference type="NCBI Taxonomy" id="3232307"/>
    <lineage>
        <taxon>Bacteria</taxon>
        <taxon>Pseudomonadati</taxon>
        <taxon>Pseudomonadota</taxon>
        <taxon>Gammaproteobacteria</taxon>
        <taxon>Vibrionales</taxon>
        <taxon>Vibrionaceae</taxon>
        <taxon>Vibrio</taxon>
    </lineage>
</organism>
<dbReference type="GO" id="GO:0033528">
    <property type="term" value="P:S-methylmethionine cycle"/>
    <property type="evidence" value="ECO:0007669"/>
    <property type="project" value="TreeGrafter"/>
</dbReference>
<dbReference type="PROSITE" id="PS50970">
    <property type="entry name" value="HCY"/>
    <property type="match status" value="1"/>
</dbReference>
<sequence>MDLSQRLATQPLLVLDGAAGTHLEALGCDLNHPLWTAKILKEQPEQIVQLHKDYFAAGADIGESVSYQATVEGFVKAGLDEQQAIALLKSSVTHLLTARKQWWQESGQASGRRYPLVAASIGPYGAFLADGSEYRGDYQINAQQLHDFHRHRIEILWQQGVDILAVETIPCLEEAQVIADIVQAIGAKCWITFSAKNKTQISNGQSIVECVQTLEHYDCIQAIGINCTAPEIITSLLGEIKNHTSKALIAYGNLGDHYDPDTKTWQQCQHSKPYQEHIAQWQALGVRIVGGCCGTTPATIKSIATQYGQDEKSLP</sequence>
<dbReference type="PANTHER" id="PTHR46015:SF1">
    <property type="entry name" value="HOMOCYSTEINE S-METHYLTRANSFERASE-LIKE ISOFORM 1"/>
    <property type="match status" value="1"/>
</dbReference>
<evidence type="ECO:0000256" key="1">
    <source>
        <dbReference type="ARBA" id="ARBA00022603"/>
    </source>
</evidence>
<keyword evidence="1 7" id="KW-0489">Methyltransferase</keyword>
<dbReference type="InterPro" id="IPR003726">
    <property type="entry name" value="HCY_dom"/>
</dbReference>
<proteinExistence type="predicted"/>
<dbReference type="InterPro" id="IPR051486">
    <property type="entry name" value="Hcy_S-methyltransferase"/>
</dbReference>
<evidence type="ECO:0000256" key="7">
    <source>
        <dbReference type="PROSITE-ProRule" id="PRU00333"/>
    </source>
</evidence>
<dbReference type="Pfam" id="PF02574">
    <property type="entry name" value="S-methyl_trans"/>
    <property type="match status" value="1"/>
</dbReference>
<dbReference type="AlphaFoldDB" id="A0AB39HDF0"/>
<dbReference type="InterPro" id="IPR036589">
    <property type="entry name" value="HCY_dom_sf"/>
</dbReference>
<dbReference type="EMBL" id="CP162601">
    <property type="protein sequence ID" value="XDK26059.1"/>
    <property type="molecule type" value="Genomic_DNA"/>
</dbReference>
<dbReference type="NCBIfam" id="NF007020">
    <property type="entry name" value="PRK09485.1"/>
    <property type="match status" value="1"/>
</dbReference>
<dbReference type="KEGG" id="vih:AB0763_05315"/>
<evidence type="ECO:0000256" key="6">
    <source>
        <dbReference type="PIRSR" id="PIRSR037505-2"/>
    </source>
</evidence>
<dbReference type="GO" id="GO:0009086">
    <property type="term" value="P:methionine biosynthetic process"/>
    <property type="evidence" value="ECO:0007669"/>
    <property type="project" value="InterPro"/>
</dbReference>
<gene>
    <name evidence="9" type="primary">mmuM</name>
    <name evidence="9" type="ORF">AB0763_05315</name>
</gene>
<dbReference type="GO" id="GO:0008270">
    <property type="term" value="F:zinc ion binding"/>
    <property type="evidence" value="ECO:0007669"/>
    <property type="project" value="InterPro"/>
</dbReference>
<feature type="binding site" evidence="6 7">
    <location>
        <position position="293"/>
    </location>
    <ligand>
        <name>Zn(2+)</name>
        <dbReference type="ChEBI" id="CHEBI:29105"/>
    </ligand>
</feature>
<evidence type="ECO:0000256" key="5">
    <source>
        <dbReference type="ARBA" id="ARBA00076752"/>
    </source>
</evidence>
<dbReference type="RefSeq" id="WP_306101281.1">
    <property type="nucleotide sequence ID" value="NZ_CP162601.1"/>
</dbReference>
<dbReference type="GO" id="GO:0032259">
    <property type="term" value="P:methylation"/>
    <property type="evidence" value="ECO:0007669"/>
    <property type="project" value="UniProtKB-KW"/>
</dbReference>
<accession>A0AB39HDF0</accession>
<dbReference type="PIRSF" id="PIRSF037505">
    <property type="entry name" value="Betaine_HMT"/>
    <property type="match status" value="1"/>
</dbReference>
<feature type="binding site" evidence="6 7">
    <location>
        <position position="292"/>
    </location>
    <ligand>
        <name>Zn(2+)</name>
        <dbReference type="ChEBI" id="CHEBI:29105"/>
    </ligand>
</feature>
<feature type="domain" description="Hcy-binding" evidence="8">
    <location>
        <begin position="1"/>
        <end position="307"/>
    </location>
</feature>
<comment type="cofactor">
    <cofactor evidence="6">
        <name>Zn(2+)</name>
        <dbReference type="ChEBI" id="CHEBI:29105"/>
    </cofactor>
    <text evidence="6">Binds 1 zinc ion per subunit.</text>
</comment>
<evidence type="ECO:0000256" key="3">
    <source>
        <dbReference type="ARBA" id="ARBA00022723"/>
    </source>
</evidence>
<keyword evidence="2 7" id="KW-0808">Transferase</keyword>
<name>A0AB39HDF0_9VIBR</name>
<evidence type="ECO:0000259" key="8">
    <source>
        <dbReference type="PROSITE" id="PS50970"/>
    </source>
</evidence>
<protein>
    <recommendedName>
        <fullName evidence="5">S-methylmethionine:homocysteine methyltransferase</fullName>
    </recommendedName>
</protein>
<dbReference type="FunFam" id="3.20.20.330:FF:000002">
    <property type="entry name" value="Homocysteine S-methyltransferase"/>
    <property type="match status" value="1"/>
</dbReference>
<evidence type="ECO:0000256" key="4">
    <source>
        <dbReference type="ARBA" id="ARBA00022833"/>
    </source>
</evidence>
<keyword evidence="4 6" id="KW-0862">Zinc</keyword>
<keyword evidence="3 6" id="KW-0479">Metal-binding</keyword>